<evidence type="ECO:0000313" key="2">
    <source>
        <dbReference type="Proteomes" id="UP001235712"/>
    </source>
</evidence>
<name>A0ABT9NVF9_9ACTN</name>
<dbReference type="RefSeq" id="WP_307236929.1">
    <property type="nucleotide sequence ID" value="NZ_JAUSQZ010000001.1"/>
</dbReference>
<keyword evidence="2" id="KW-1185">Reference proteome</keyword>
<sequence>MTIDEPAADADWISGRLPLPNTNAHIHAATPVATQANSHSSEPGAPKAEVRANAAKDIAPRLTETFDAQAARFVDNVRARVDEMLGALAISLDLSGSQESARAAHMDARSKLGIPRGVIARRQ</sequence>
<proteinExistence type="predicted"/>
<comment type="caution">
    <text evidence="1">The sequence shown here is derived from an EMBL/GenBank/DDBJ whole genome shotgun (WGS) entry which is preliminary data.</text>
</comment>
<evidence type="ECO:0000313" key="1">
    <source>
        <dbReference type="EMBL" id="MDP9824413.1"/>
    </source>
</evidence>
<protein>
    <submittedName>
        <fullName evidence="1">Uncharacterized protein</fullName>
    </submittedName>
</protein>
<reference evidence="1 2" key="1">
    <citation type="submission" date="2023-07" db="EMBL/GenBank/DDBJ databases">
        <title>Sequencing the genomes of 1000 actinobacteria strains.</title>
        <authorList>
            <person name="Klenk H.-P."/>
        </authorList>
    </citation>
    <scope>NUCLEOTIDE SEQUENCE [LARGE SCALE GENOMIC DNA]</scope>
    <source>
        <strain evidence="1 2">DSM 44388</strain>
    </source>
</reference>
<dbReference type="Proteomes" id="UP001235712">
    <property type="component" value="Unassembled WGS sequence"/>
</dbReference>
<gene>
    <name evidence="1" type="ORF">J2S57_000162</name>
</gene>
<organism evidence="1 2">
    <name type="scientific">Kineosporia succinea</name>
    <dbReference type="NCBI Taxonomy" id="84632"/>
    <lineage>
        <taxon>Bacteria</taxon>
        <taxon>Bacillati</taxon>
        <taxon>Actinomycetota</taxon>
        <taxon>Actinomycetes</taxon>
        <taxon>Kineosporiales</taxon>
        <taxon>Kineosporiaceae</taxon>
        <taxon>Kineosporia</taxon>
    </lineage>
</organism>
<accession>A0ABT9NVF9</accession>
<dbReference type="EMBL" id="JAUSQZ010000001">
    <property type="protein sequence ID" value="MDP9824413.1"/>
    <property type="molecule type" value="Genomic_DNA"/>
</dbReference>